<evidence type="ECO:0000313" key="10">
    <source>
        <dbReference type="Proteomes" id="UP000319976"/>
    </source>
</evidence>
<dbReference type="Gene3D" id="1.20.1640.10">
    <property type="entry name" value="Multidrug efflux transporter AcrB transmembrane domain"/>
    <property type="match status" value="2"/>
</dbReference>
<name>A0A517TB01_9PLAN</name>
<dbReference type="PROSITE" id="PS50156">
    <property type="entry name" value="SSD"/>
    <property type="match status" value="1"/>
</dbReference>
<protein>
    <submittedName>
        <fullName evidence="9">Membrane transport protein mmpL8</fullName>
    </submittedName>
</protein>
<accession>A0A517TB01</accession>
<dbReference type="Proteomes" id="UP000319976">
    <property type="component" value="Chromosome"/>
</dbReference>
<dbReference type="RefSeq" id="WP_145263642.1">
    <property type="nucleotide sequence ID" value="NZ_CP036316.1"/>
</dbReference>
<keyword evidence="5 7" id="KW-0472">Membrane</keyword>
<dbReference type="EMBL" id="CP036316">
    <property type="protein sequence ID" value="QDT65545.1"/>
    <property type="molecule type" value="Genomic_DNA"/>
</dbReference>
<dbReference type="PANTHER" id="PTHR33406">
    <property type="entry name" value="MEMBRANE PROTEIN MJ1562-RELATED"/>
    <property type="match status" value="1"/>
</dbReference>
<feature type="region of interest" description="Disordered" evidence="6">
    <location>
        <begin position="957"/>
        <end position="992"/>
    </location>
</feature>
<feature type="transmembrane region" description="Helical" evidence="7">
    <location>
        <begin position="895"/>
        <end position="916"/>
    </location>
</feature>
<keyword evidence="10" id="KW-1185">Reference proteome</keyword>
<sequence>MAGKNADQNSEPVLTDALRSITRTVAAAPKISLLMALMVTGACVALTVCYLDFKTERSDLIDPDAAFHRRWLKFTETFGDNNDLIAVVEADDPRLVRATLQDLGERLKRDSEPFTNVLYRIEPGSMRRKGLQYLSPRELESVLRSLEQYRVLSQGRSDVIELNNVVRKLAWQLNSTNGQTARNTTTRLISHAETFSDSLDAFLSDRDQFRSPWPEMLAVDDRFVQESIRTVYFVSDSGRLGFLRAQPIVSKSGFNGASVPIDRMREICADVMAQTPGVSVGVTGIPVLESDEMRRSQQDMLKASAISFVGVGILLFFGFRGLKHPILALIMLAFGLAWAFGFTTFSVGHLNILSVSFAVILIGLGIDFGIHYIARYLEHRKEGYELDEALEETSSGVGTGIITAAVTTALAFFCATFTQFLGVAELGIIAGGGILLCALATFVILPPLIALADADSDPEKLPGPSGINWVRFGASRFPMVVAILSIAVIAGLGSQIFKFEGDQFIPRVKYDYNLLNLQADGVESVDVQKKVFKEGFGSLLFAVAIADTAEEARRMHQEFASLPSVGHVEELASRLPSYPPDQTRVMVQAVKAELARLPRSVSTMSAPNPSSVGYSLEQLLMAVRRQSHPEASRVSHKLDLLLDRFERMSMSGQAQYLREYQGRMTRSLFAQFGALAAAADPQPLTFADLPTELTSRFVSPEGKWLLQIYPKDDVWEIEPLTRFVEDIRSVDPDVTGTPLQNYEASRQIMRSYETAALYALAVISLVLLMDFLQPENKLLTLAPPLVVVAFTVMTLLTRGIQPNPSYVVIGYLSMVIAVAAILDFNNLRDAALTLLPPITGGILMFGVLAILEIHLNPANLIVLPLVLGIGVDDGVHVVHDYRMQKRTGKYQMSPSTVNAIVLTSLTSMVGFGSLMVASHRGLYSVGLVLVIGIASCLFVSLVLLPAVLTLITGGPVRSPKKRRGGDSSDYGDEEDLEAATRPEGNRRNRRAA</sequence>
<keyword evidence="4 7" id="KW-1133">Transmembrane helix</keyword>
<feature type="transmembrane region" description="Helical" evidence="7">
    <location>
        <begin position="352"/>
        <end position="374"/>
    </location>
</feature>
<proteinExistence type="predicted"/>
<evidence type="ECO:0000256" key="1">
    <source>
        <dbReference type="ARBA" id="ARBA00004651"/>
    </source>
</evidence>
<dbReference type="AlphaFoldDB" id="A0A517TB01"/>
<dbReference type="GO" id="GO:0005886">
    <property type="term" value="C:plasma membrane"/>
    <property type="evidence" value="ECO:0007669"/>
    <property type="project" value="UniProtKB-SubCell"/>
</dbReference>
<feature type="transmembrane region" description="Helical" evidence="7">
    <location>
        <begin position="469"/>
        <end position="492"/>
    </location>
</feature>
<evidence type="ECO:0000256" key="7">
    <source>
        <dbReference type="SAM" id="Phobius"/>
    </source>
</evidence>
<comment type="subcellular location">
    <subcellularLocation>
        <location evidence="1">Cell membrane</location>
        <topology evidence="1">Multi-pass membrane protein</topology>
    </subcellularLocation>
</comment>
<reference evidence="9 10" key="1">
    <citation type="submission" date="2019-02" db="EMBL/GenBank/DDBJ databases">
        <title>Deep-cultivation of Planctomycetes and their phenomic and genomic characterization uncovers novel biology.</title>
        <authorList>
            <person name="Wiegand S."/>
            <person name="Jogler M."/>
            <person name="Boedeker C."/>
            <person name="Pinto D."/>
            <person name="Vollmers J."/>
            <person name="Rivas-Marin E."/>
            <person name="Kohn T."/>
            <person name="Peeters S.H."/>
            <person name="Heuer A."/>
            <person name="Rast P."/>
            <person name="Oberbeckmann S."/>
            <person name="Bunk B."/>
            <person name="Jeske O."/>
            <person name="Meyerdierks A."/>
            <person name="Storesund J.E."/>
            <person name="Kallscheuer N."/>
            <person name="Luecker S."/>
            <person name="Lage O.M."/>
            <person name="Pohl T."/>
            <person name="Merkel B.J."/>
            <person name="Hornburger P."/>
            <person name="Mueller R.-W."/>
            <person name="Bruemmer F."/>
            <person name="Labrenz M."/>
            <person name="Spormann A.M."/>
            <person name="Op den Camp H."/>
            <person name="Overmann J."/>
            <person name="Amann R."/>
            <person name="Jetten M.S.M."/>
            <person name="Mascher T."/>
            <person name="Medema M.H."/>
            <person name="Devos D.P."/>
            <person name="Kaster A.-K."/>
            <person name="Ovreas L."/>
            <person name="Rohde M."/>
            <person name="Galperin M.Y."/>
            <person name="Jogler C."/>
        </authorList>
    </citation>
    <scope>NUCLEOTIDE SEQUENCE [LARGE SCALE GENOMIC DNA]</scope>
    <source>
        <strain evidence="9 10">V22</strain>
    </source>
</reference>
<dbReference type="InterPro" id="IPR004869">
    <property type="entry name" value="MMPL_dom"/>
</dbReference>
<feature type="transmembrane region" description="Helical" evidence="7">
    <location>
        <begin position="325"/>
        <end position="345"/>
    </location>
</feature>
<feature type="transmembrane region" description="Helical" evidence="7">
    <location>
        <begin position="778"/>
        <end position="797"/>
    </location>
</feature>
<feature type="domain" description="SSD" evidence="8">
    <location>
        <begin position="330"/>
        <end position="451"/>
    </location>
</feature>
<feature type="transmembrane region" description="Helical" evidence="7">
    <location>
        <begin position="804"/>
        <end position="824"/>
    </location>
</feature>
<feature type="transmembrane region" description="Helical" evidence="7">
    <location>
        <begin position="394"/>
        <end position="414"/>
    </location>
</feature>
<dbReference type="PANTHER" id="PTHR33406:SF13">
    <property type="entry name" value="MEMBRANE PROTEIN YDFJ"/>
    <property type="match status" value="1"/>
</dbReference>
<feature type="transmembrane region" description="Helical" evidence="7">
    <location>
        <begin position="922"/>
        <end position="953"/>
    </location>
</feature>
<organism evidence="9 10">
    <name type="scientific">Calycomorphotria hydatis</name>
    <dbReference type="NCBI Taxonomy" id="2528027"/>
    <lineage>
        <taxon>Bacteria</taxon>
        <taxon>Pseudomonadati</taxon>
        <taxon>Planctomycetota</taxon>
        <taxon>Planctomycetia</taxon>
        <taxon>Planctomycetales</taxon>
        <taxon>Planctomycetaceae</taxon>
        <taxon>Calycomorphotria</taxon>
    </lineage>
</organism>
<dbReference type="Pfam" id="PF03176">
    <property type="entry name" value="MMPL"/>
    <property type="match status" value="2"/>
</dbReference>
<dbReference type="SUPFAM" id="SSF82866">
    <property type="entry name" value="Multidrug efflux transporter AcrB transmembrane domain"/>
    <property type="match status" value="2"/>
</dbReference>
<keyword evidence="2" id="KW-1003">Cell membrane</keyword>
<evidence type="ECO:0000256" key="6">
    <source>
        <dbReference type="SAM" id="MobiDB-lite"/>
    </source>
</evidence>
<keyword evidence="3 7" id="KW-0812">Transmembrane</keyword>
<dbReference type="InterPro" id="IPR000731">
    <property type="entry name" value="SSD"/>
</dbReference>
<evidence type="ECO:0000313" key="9">
    <source>
        <dbReference type="EMBL" id="QDT65545.1"/>
    </source>
</evidence>
<evidence type="ECO:0000256" key="4">
    <source>
        <dbReference type="ARBA" id="ARBA00022989"/>
    </source>
</evidence>
<gene>
    <name evidence="9" type="primary">mmpL8_2</name>
    <name evidence="9" type="ORF">V22_28000</name>
</gene>
<evidence type="ECO:0000256" key="2">
    <source>
        <dbReference type="ARBA" id="ARBA00022475"/>
    </source>
</evidence>
<feature type="transmembrane region" description="Helical" evidence="7">
    <location>
        <begin position="426"/>
        <end position="449"/>
    </location>
</feature>
<evidence type="ECO:0000256" key="3">
    <source>
        <dbReference type="ARBA" id="ARBA00022692"/>
    </source>
</evidence>
<feature type="transmembrane region" description="Helical" evidence="7">
    <location>
        <begin position="830"/>
        <end position="851"/>
    </location>
</feature>
<feature type="transmembrane region" description="Helical" evidence="7">
    <location>
        <begin position="300"/>
        <end position="319"/>
    </location>
</feature>
<dbReference type="OrthoDB" id="9809027at2"/>
<dbReference type="KEGG" id="chya:V22_28000"/>
<dbReference type="InterPro" id="IPR050545">
    <property type="entry name" value="Mycobact_MmpL"/>
</dbReference>
<evidence type="ECO:0000256" key="5">
    <source>
        <dbReference type="ARBA" id="ARBA00023136"/>
    </source>
</evidence>
<evidence type="ECO:0000259" key="8">
    <source>
        <dbReference type="PROSITE" id="PS50156"/>
    </source>
</evidence>
<feature type="transmembrane region" description="Helical" evidence="7">
    <location>
        <begin position="31"/>
        <end position="51"/>
    </location>
</feature>
<feature type="transmembrane region" description="Helical" evidence="7">
    <location>
        <begin position="755"/>
        <end position="772"/>
    </location>
</feature>